<dbReference type="EMBL" id="LCRD01000041">
    <property type="protein sequence ID" value="KKW29535.1"/>
    <property type="molecule type" value="Genomic_DNA"/>
</dbReference>
<evidence type="ECO:0000313" key="2">
    <source>
        <dbReference type="Proteomes" id="UP000034846"/>
    </source>
</evidence>
<sequence length="166" mass="18781">MLLAIDFHDEERYRTPFFSDWRFHVADNEFQRVLTLSIGGDPLALENAGRQIRRALVAAPRNQPVTIIITTQPRTLTRAVGKTPNFMLRQQARALRRIALALGCQPDAMIRAFGRMVGISPATSSRLFNEGRVITIPTIERLKALCREHCVQLDDDIAMLEEIARA</sequence>
<comment type="caution">
    <text evidence="1">The sequence shown here is derived from an EMBL/GenBank/DDBJ whole genome shotgun (WGS) entry which is preliminary data.</text>
</comment>
<proteinExistence type="predicted"/>
<accession>A0A0G1XF53</accession>
<dbReference type="Proteomes" id="UP000034846">
    <property type="component" value="Unassembled WGS sequence"/>
</dbReference>
<evidence type="ECO:0000313" key="1">
    <source>
        <dbReference type="EMBL" id="KKW29535.1"/>
    </source>
</evidence>
<name>A0A0G1XF53_9BACT</name>
<dbReference type="AlphaFoldDB" id="A0A0G1XF53"/>
<gene>
    <name evidence="1" type="ORF">UY72_C0041G0006</name>
</gene>
<reference evidence="1 2" key="1">
    <citation type="journal article" date="2015" name="Nature">
        <title>rRNA introns, odd ribosomes, and small enigmatic genomes across a large radiation of phyla.</title>
        <authorList>
            <person name="Brown C.T."/>
            <person name="Hug L.A."/>
            <person name="Thomas B.C."/>
            <person name="Sharon I."/>
            <person name="Castelle C.J."/>
            <person name="Singh A."/>
            <person name="Wilkins M.J."/>
            <person name="Williams K.H."/>
            <person name="Banfield J.F."/>
        </authorList>
    </citation>
    <scope>NUCLEOTIDE SEQUENCE [LARGE SCALE GENOMIC DNA]</scope>
</reference>
<organism evidence="1 2">
    <name type="scientific">Candidatus Uhrbacteria bacterium GW2011_GWD2_52_7</name>
    <dbReference type="NCBI Taxonomy" id="1618989"/>
    <lineage>
        <taxon>Bacteria</taxon>
        <taxon>Candidatus Uhriibacteriota</taxon>
    </lineage>
</organism>
<protein>
    <submittedName>
        <fullName evidence="1">Uncharacterized protein</fullName>
    </submittedName>
</protein>